<evidence type="ECO:0000313" key="5">
    <source>
        <dbReference type="EMBL" id="ANG62974.1"/>
    </source>
</evidence>
<evidence type="ECO:0000256" key="2">
    <source>
        <dbReference type="ARBA" id="ARBA00010742"/>
    </source>
</evidence>
<evidence type="ECO:0000256" key="1">
    <source>
        <dbReference type="ARBA" id="ARBA00004418"/>
    </source>
</evidence>
<sequence>MIKSNWSPVSAGLLILSLLSLALALGILSRPTQLPQLSIAVSRTPLSAPIYIAAAQGYFRDQGLDIELREVIGGIRSFDLMASGGADLATSSESVVMFNSFNSRNFSVIASFVSSDNDIKLITTADSTLRSPYDLTGAGVAVTPHSSSEYFLHNVALMHGIDTTTLNMRETSPENMTLELLESGETQALSLWEPYGYQVMQALGEKAVLLPTKGLHSTSFNLLALNDTLARHPNEIVATLRALNQAADFIERDPAGAKIIIQRQLQLEPAFIEWVWPDYNFRLGLGQSLLIGLDSAARWAQSSGAIEPQPLPDFRSMLDNRFLRQITPEAQDL</sequence>
<dbReference type="RefSeq" id="WP_067382040.1">
    <property type="nucleotide sequence ID" value="NZ_CP015839.1"/>
</dbReference>
<keyword evidence="6" id="KW-1185">Reference proteome</keyword>
<dbReference type="SUPFAM" id="SSF53850">
    <property type="entry name" value="Periplasmic binding protein-like II"/>
    <property type="match status" value="1"/>
</dbReference>
<comment type="subcellular location">
    <subcellularLocation>
        <location evidence="1">Periplasm</location>
    </subcellularLocation>
</comment>
<gene>
    <name evidence="5" type="ORF">A8C75_11085</name>
</gene>
<dbReference type="KEGG" id="mars:A8C75_11085"/>
<comment type="similarity">
    <text evidence="2">Belongs to the bacterial solute-binding protein SsuA/TauA family.</text>
</comment>
<dbReference type="PANTHER" id="PTHR30024:SF47">
    <property type="entry name" value="TAURINE-BINDING PERIPLASMIC PROTEIN"/>
    <property type="match status" value="1"/>
</dbReference>
<name>A0A1A9EXV5_9GAMM</name>
<dbReference type="PANTHER" id="PTHR30024">
    <property type="entry name" value="ALIPHATIC SULFONATES-BINDING PROTEIN-RELATED"/>
    <property type="match status" value="1"/>
</dbReference>
<dbReference type="Pfam" id="PF09084">
    <property type="entry name" value="NMT1"/>
    <property type="match status" value="1"/>
</dbReference>
<dbReference type="AlphaFoldDB" id="A0A1A9EXV5"/>
<organism evidence="5 6">
    <name type="scientific">Marinobacterium aestuarii</name>
    <dbReference type="NCBI Taxonomy" id="1821621"/>
    <lineage>
        <taxon>Bacteria</taxon>
        <taxon>Pseudomonadati</taxon>
        <taxon>Pseudomonadota</taxon>
        <taxon>Gammaproteobacteria</taxon>
        <taxon>Oceanospirillales</taxon>
        <taxon>Oceanospirillaceae</taxon>
        <taxon>Marinobacterium</taxon>
    </lineage>
</organism>
<feature type="domain" description="SsuA/THI5-like" evidence="4">
    <location>
        <begin position="47"/>
        <end position="257"/>
    </location>
</feature>
<dbReference type="Proteomes" id="UP000078070">
    <property type="component" value="Chromosome"/>
</dbReference>
<dbReference type="InterPro" id="IPR015168">
    <property type="entry name" value="SsuA/THI5"/>
</dbReference>
<evidence type="ECO:0000256" key="3">
    <source>
        <dbReference type="ARBA" id="ARBA00022729"/>
    </source>
</evidence>
<keyword evidence="3" id="KW-0732">Signal</keyword>
<dbReference type="Gene3D" id="3.40.190.10">
    <property type="entry name" value="Periplasmic binding protein-like II"/>
    <property type="match status" value="2"/>
</dbReference>
<dbReference type="GO" id="GO:0042597">
    <property type="term" value="C:periplasmic space"/>
    <property type="evidence" value="ECO:0007669"/>
    <property type="project" value="UniProtKB-SubCell"/>
</dbReference>
<reference evidence="5 6" key="2">
    <citation type="journal article" date="2018" name="Int. J. Syst. Evol. Microbiol.">
        <title>Marinobacterium aestuarii sp. nov., a benzene-degrading marine bacterium isolated from estuary sediment.</title>
        <authorList>
            <person name="Bae S.S."/>
            <person name="Jung J."/>
            <person name="Chung D."/>
            <person name="Baek K."/>
        </authorList>
    </citation>
    <scope>NUCLEOTIDE SEQUENCE [LARGE SCALE GENOMIC DNA]</scope>
    <source>
        <strain evidence="5 6">ST58-10</strain>
    </source>
</reference>
<reference evidence="6" key="1">
    <citation type="submission" date="2016-05" db="EMBL/GenBank/DDBJ databases">
        <authorList>
            <person name="Baek K."/>
            <person name="Yang S.-J."/>
        </authorList>
    </citation>
    <scope>NUCLEOTIDE SEQUENCE [LARGE SCALE GENOMIC DNA]</scope>
    <source>
        <strain evidence="6">ST58-10</strain>
    </source>
</reference>
<evidence type="ECO:0000259" key="4">
    <source>
        <dbReference type="Pfam" id="PF09084"/>
    </source>
</evidence>
<dbReference type="EMBL" id="CP015839">
    <property type="protein sequence ID" value="ANG62974.1"/>
    <property type="molecule type" value="Genomic_DNA"/>
</dbReference>
<protein>
    <recommendedName>
        <fullName evidence="4">SsuA/THI5-like domain-containing protein</fullName>
    </recommendedName>
</protein>
<evidence type="ECO:0000313" key="6">
    <source>
        <dbReference type="Proteomes" id="UP000078070"/>
    </source>
</evidence>
<dbReference type="STRING" id="1821621.A8C75_11085"/>
<proteinExistence type="inferred from homology"/>
<dbReference type="OrthoDB" id="9815602at2"/>
<dbReference type="GO" id="GO:0042918">
    <property type="term" value="P:alkanesulfonate transmembrane transport"/>
    <property type="evidence" value="ECO:0007669"/>
    <property type="project" value="TreeGrafter"/>
</dbReference>
<accession>A0A1A9EXV5</accession>